<comment type="subcellular location">
    <subcellularLocation>
        <location evidence="1">Cytoplasm</location>
        <location evidence="1">Cytoskeleton</location>
        <location evidence="1">Cilium axoneme</location>
    </subcellularLocation>
</comment>
<evidence type="ECO:0000256" key="12">
    <source>
        <dbReference type="SAM" id="MobiDB-lite"/>
    </source>
</evidence>
<accession>A0A2R5GRL1</accession>
<keyword evidence="14" id="KW-1185">Reference proteome</keyword>
<dbReference type="GO" id="GO:0045504">
    <property type="term" value="F:dynein heavy chain binding"/>
    <property type="evidence" value="ECO:0007669"/>
    <property type="project" value="TreeGrafter"/>
</dbReference>
<feature type="compositionally biased region" description="Basic residues" evidence="12">
    <location>
        <begin position="1"/>
        <end position="11"/>
    </location>
</feature>
<evidence type="ECO:0000256" key="8">
    <source>
        <dbReference type="ARBA" id="ARBA00023175"/>
    </source>
</evidence>
<keyword evidence="9" id="KW-0206">Cytoskeleton</keyword>
<dbReference type="PANTHER" id="PTHR12442">
    <property type="entry name" value="DYNEIN INTERMEDIATE CHAIN"/>
    <property type="match status" value="1"/>
</dbReference>
<evidence type="ECO:0000256" key="1">
    <source>
        <dbReference type="ARBA" id="ARBA00004430"/>
    </source>
</evidence>
<dbReference type="PANTHER" id="PTHR12442:SF11">
    <property type="entry name" value="DYNEIN AXONEMAL INTERMEDIATE CHAIN 1"/>
    <property type="match status" value="1"/>
</dbReference>
<evidence type="ECO:0000313" key="14">
    <source>
        <dbReference type="Proteomes" id="UP000241890"/>
    </source>
</evidence>
<organism evidence="13 14">
    <name type="scientific">Hondaea fermentalgiana</name>
    <dbReference type="NCBI Taxonomy" id="2315210"/>
    <lineage>
        <taxon>Eukaryota</taxon>
        <taxon>Sar</taxon>
        <taxon>Stramenopiles</taxon>
        <taxon>Bigyra</taxon>
        <taxon>Labyrinthulomycetes</taxon>
        <taxon>Thraustochytrida</taxon>
        <taxon>Thraustochytriidae</taxon>
        <taxon>Hondaea</taxon>
    </lineage>
</organism>
<comment type="similarity">
    <text evidence="2">Belongs to the dynein intermediate chain family.</text>
</comment>
<protein>
    <submittedName>
        <fullName evidence="13">Dynein intermediate chain 1, axonemal</fullName>
    </submittedName>
</protein>
<keyword evidence="4 11" id="KW-0853">WD repeat</keyword>
<keyword evidence="8" id="KW-0505">Motor protein</keyword>
<feature type="compositionally biased region" description="Basic and acidic residues" evidence="12">
    <location>
        <begin position="12"/>
        <end position="22"/>
    </location>
</feature>
<evidence type="ECO:0000256" key="11">
    <source>
        <dbReference type="PROSITE-ProRule" id="PRU00221"/>
    </source>
</evidence>
<dbReference type="GO" id="GO:0005874">
    <property type="term" value="C:microtubule"/>
    <property type="evidence" value="ECO:0007669"/>
    <property type="project" value="UniProtKB-KW"/>
</dbReference>
<dbReference type="OrthoDB" id="24670at2759"/>
<keyword evidence="5" id="KW-0493">Microtubule</keyword>
<dbReference type="AlphaFoldDB" id="A0A2R5GRL1"/>
<dbReference type="InterPro" id="IPR001680">
    <property type="entry name" value="WD40_rpt"/>
</dbReference>
<dbReference type="PROSITE" id="PS50082">
    <property type="entry name" value="WD_REPEATS_2"/>
    <property type="match status" value="1"/>
</dbReference>
<keyword evidence="7" id="KW-0243">Dynein</keyword>
<keyword evidence="3" id="KW-0963">Cytoplasm</keyword>
<sequence>MGKGKDKGKRAKHDDDGDHDGDYGDGGGGGGGDWGMGFEEPRVEWIAPSEQLQLSAEELEAPAEPIVLRNKNPNVPTNSQKYDYSRSQFVEEPPLQYQELMVHMDMRGSKLHKESQLAQSQIAWTREVTEKRREQERRAADEDEEEDSAGLGATSMGSATGAETAPSGEEDPTAPERVAIPSLPATTAATPLAAPKEITKNQFNYSDRAAQTFNNPKKTRGVSTKPPELRHYQESVTQWEIYDLYVSKFLENIKDQEIMNAAAKKKKKKNGRSATSSLSSLDGGEPGTSEEKTRTTKEGDLVHGEEMGKSLKILERMVNQNAELEIYEDYKYWEDQSDQFRDGEGSLLPLWRFSHDRVKRKQVTSICWNPALPDLFAVGYGSYDFMRQGSGMVCCYSLKNTSAPEYSFTTESGVMSVDFHPQSARCALLSVGCYDGTVMVFDVRSKLNKPIYISTIKTGKHSDPVYGVKWTEEEVAKEPSFYSISSDGQVANWSMSKSSLKMEPMMQLKLMLNDKDEADEDATLAGLAGGCCFAFNTKSEHLFLIGTEEGMVAKCSKSYSGQYLQTYEGHHMAVYAVAWNPFHPRVFLSCSADWTVKLWDHNLPHPIMSFDLGNPVGEVAWAPYSSTVFAAVTSDGKIHVFDLNENKHEPLCEQKVVKRAKLTHLAFSTVAPVLLVGDDRGGVNSLKLSPNLRKPVPDDEQLPRMDRLLAAADTSQSFQ</sequence>
<gene>
    <name evidence="13" type="ORF">FCC1311_086232</name>
</gene>
<dbReference type="InterPro" id="IPR050687">
    <property type="entry name" value="Dynein_IC"/>
</dbReference>
<reference evidence="13 14" key="1">
    <citation type="submission" date="2017-12" db="EMBL/GenBank/DDBJ databases">
        <title>Sequencing, de novo assembly and annotation of complete genome of a new Thraustochytrid species, strain FCC1311.</title>
        <authorList>
            <person name="Sedici K."/>
            <person name="Godart F."/>
            <person name="Aiese Cigliano R."/>
            <person name="Sanseverino W."/>
            <person name="Barakat M."/>
            <person name="Ortet P."/>
            <person name="Marechal E."/>
            <person name="Cagnac O."/>
            <person name="Amato A."/>
        </authorList>
    </citation>
    <scope>NUCLEOTIDE SEQUENCE [LARGE SCALE GENOMIC DNA]</scope>
</reference>
<dbReference type="GO" id="GO:0036158">
    <property type="term" value="P:outer dynein arm assembly"/>
    <property type="evidence" value="ECO:0007669"/>
    <property type="project" value="TreeGrafter"/>
</dbReference>
<dbReference type="Proteomes" id="UP000241890">
    <property type="component" value="Unassembled WGS sequence"/>
</dbReference>
<feature type="compositionally biased region" description="Gly residues" evidence="12">
    <location>
        <begin position="24"/>
        <end position="35"/>
    </location>
</feature>
<keyword evidence="6" id="KW-0677">Repeat</keyword>
<feature type="region of interest" description="Disordered" evidence="12">
    <location>
        <begin position="263"/>
        <end position="302"/>
    </location>
</feature>
<dbReference type="SMART" id="SM00320">
    <property type="entry name" value="WD40"/>
    <property type="match status" value="5"/>
</dbReference>
<comment type="caution">
    <text evidence="13">The sequence shown here is derived from an EMBL/GenBank/DDBJ whole genome shotgun (WGS) entry which is preliminary data.</text>
</comment>
<evidence type="ECO:0000256" key="4">
    <source>
        <dbReference type="ARBA" id="ARBA00022574"/>
    </source>
</evidence>
<name>A0A2R5GRL1_9STRA</name>
<dbReference type="GO" id="GO:0045503">
    <property type="term" value="F:dynein light chain binding"/>
    <property type="evidence" value="ECO:0007669"/>
    <property type="project" value="TreeGrafter"/>
</dbReference>
<feature type="compositionally biased region" description="Basic and acidic residues" evidence="12">
    <location>
        <begin position="128"/>
        <end position="140"/>
    </location>
</feature>
<evidence type="ECO:0000256" key="6">
    <source>
        <dbReference type="ARBA" id="ARBA00022737"/>
    </source>
</evidence>
<feature type="repeat" description="WD" evidence="11">
    <location>
        <begin position="567"/>
        <end position="600"/>
    </location>
</feature>
<dbReference type="InterPro" id="IPR015943">
    <property type="entry name" value="WD40/YVTN_repeat-like_dom_sf"/>
</dbReference>
<keyword evidence="10" id="KW-0966">Cell projection</keyword>
<feature type="region of interest" description="Disordered" evidence="12">
    <location>
        <begin position="128"/>
        <end position="176"/>
    </location>
</feature>
<proteinExistence type="inferred from homology"/>
<feature type="region of interest" description="Disordered" evidence="12">
    <location>
        <begin position="1"/>
        <end position="39"/>
    </location>
</feature>
<evidence type="ECO:0000256" key="7">
    <source>
        <dbReference type="ARBA" id="ARBA00023017"/>
    </source>
</evidence>
<dbReference type="GO" id="GO:0036157">
    <property type="term" value="C:outer dynein arm"/>
    <property type="evidence" value="ECO:0007669"/>
    <property type="project" value="TreeGrafter"/>
</dbReference>
<dbReference type="EMBL" id="BEYU01000121">
    <property type="protein sequence ID" value="GBG32398.1"/>
    <property type="molecule type" value="Genomic_DNA"/>
</dbReference>
<dbReference type="FunFam" id="2.130.10.10:FF:000251">
    <property type="entry name" value="Dynein axonemal intermediate chain 1"/>
    <property type="match status" value="1"/>
</dbReference>
<evidence type="ECO:0000256" key="5">
    <source>
        <dbReference type="ARBA" id="ARBA00022701"/>
    </source>
</evidence>
<dbReference type="GO" id="GO:0003341">
    <property type="term" value="P:cilium movement"/>
    <property type="evidence" value="ECO:0007669"/>
    <property type="project" value="TreeGrafter"/>
</dbReference>
<dbReference type="Gene3D" id="2.130.10.10">
    <property type="entry name" value="YVTN repeat-like/Quinoprotein amine dehydrogenase"/>
    <property type="match status" value="2"/>
</dbReference>
<dbReference type="InParanoid" id="A0A2R5GRL1"/>
<dbReference type="PROSITE" id="PS50294">
    <property type="entry name" value="WD_REPEATS_REGION"/>
    <property type="match status" value="1"/>
</dbReference>
<evidence type="ECO:0000313" key="13">
    <source>
        <dbReference type="EMBL" id="GBG32398.1"/>
    </source>
</evidence>
<evidence type="ECO:0000256" key="10">
    <source>
        <dbReference type="ARBA" id="ARBA00023273"/>
    </source>
</evidence>
<evidence type="ECO:0000256" key="2">
    <source>
        <dbReference type="ARBA" id="ARBA00011059"/>
    </source>
</evidence>
<dbReference type="InterPro" id="IPR036322">
    <property type="entry name" value="WD40_repeat_dom_sf"/>
</dbReference>
<evidence type="ECO:0000256" key="3">
    <source>
        <dbReference type="ARBA" id="ARBA00022490"/>
    </source>
</evidence>
<dbReference type="Pfam" id="PF00400">
    <property type="entry name" value="WD40"/>
    <property type="match status" value="2"/>
</dbReference>
<dbReference type="SUPFAM" id="SSF50978">
    <property type="entry name" value="WD40 repeat-like"/>
    <property type="match status" value="1"/>
</dbReference>
<feature type="compositionally biased region" description="Basic and acidic residues" evidence="12">
    <location>
        <begin position="289"/>
        <end position="302"/>
    </location>
</feature>
<evidence type="ECO:0000256" key="9">
    <source>
        <dbReference type="ARBA" id="ARBA00023212"/>
    </source>
</evidence>